<evidence type="ECO:0000256" key="2">
    <source>
        <dbReference type="PROSITE-ProRule" id="PRU00176"/>
    </source>
</evidence>
<dbReference type="PANTHER" id="PTHR23236">
    <property type="entry name" value="EUKARYOTIC TRANSLATION INITIATION FACTOR 4B/4H"/>
    <property type="match status" value="1"/>
</dbReference>
<name>A0ABM0XV53_CAMSA</name>
<accession>A0ABM0XV53</accession>
<dbReference type="InterPro" id="IPR012677">
    <property type="entry name" value="Nucleotide-bd_a/b_plait_sf"/>
</dbReference>
<dbReference type="InterPro" id="IPR000504">
    <property type="entry name" value="RRM_dom"/>
</dbReference>
<dbReference type="InterPro" id="IPR035979">
    <property type="entry name" value="RBD_domain_sf"/>
</dbReference>
<protein>
    <submittedName>
        <fullName evidence="5">Nucleolin 1-like</fullName>
    </submittedName>
</protein>
<keyword evidence="4" id="KW-1185">Reference proteome</keyword>
<dbReference type="SUPFAM" id="SSF54928">
    <property type="entry name" value="RNA-binding domain, RBD"/>
    <property type="match status" value="1"/>
</dbReference>
<dbReference type="PROSITE" id="PS50102">
    <property type="entry name" value="RRM"/>
    <property type="match status" value="1"/>
</dbReference>
<proteinExistence type="predicted"/>
<dbReference type="Gene3D" id="3.30.70.330">
    <property type="match status" value="1"/>
</dbReference>
<evidence type="ECO:0000313" key="4">
    <source>
        <dbReference type="Proteomes" id="UP000694864"/>
    </source>
</evidence>
<dbReference type="GeneID" id="104769036"/>
<evidence type="ECO:0000256" key="1">
    <source>
        <dbReference type="ARBA" id="ARBA00022884"/>
    </source>
</evidence>
<dbReference type="RefSeq" id="XP_010491460.1">
    <property type="nucleotide sequence ID" value="XM_010493158.1"/>
</dbReference>
<reference evidence="4" key="1">
    <citation type="journal article" date="2014" name="Nat. Commun.">
        <title>The emerging biofuel crop Camelina sativa retains a highly undifferentiated hexaploid genome structure.</title>
        <authorList>
            <person name="Kagale S."/>
            <person name="Koh C."/>
            <person name="Nixon J."/>
            <person name="Bollina V."/>
            <person name="Clarke W.E."/>
            <person name="Tuteja R."/>
            <person name="Spillane C."/>
            <person name="Robinson S.J."/>
            <person name="Links M.G."/>
            <person name="Clarke C."/>
            <person name="Higgins E.E."/>
            <person name="Huebert T."/>
            <person name="Sharpe A.G."/>
            <person name="Parkin I.A."/>
        </authorList>
    </citation>
    <scope>NUCLEOTIDE SEQUENCE [LARGE SCALE GENOMIC DNA]</scope>
    <source>
        <strain evidence="4">cv. DH55</strain>
    </source>
</reference>
<dbReference type="PANTHER" id="PTHR23236:SF103">
    <property type="entry name" value="RNA-BINDING (RRM_RBD_RNP MOTIFS) FAMILY PROTEIN"/>
    <property type="match status" value="1"/>
</dbReference>
<organism evidence="4 5">
    <name type="scientific">Camelina sativa</name>
    <name type="common">False flax</name>
    <name type="synonym">Myagrum sativum</name>
    <dbReference type="NCBI Taxonomy" id="90675"/>
    <lineage>
        <taxon>Eukaryota</taxon>
        <taxon>Viridiplantae</taxon>
        <taxon>Streptophyta</taxon>
        <taxon>Embryophyta</taxon>
        <taxon>Tracheophyta</taxon>
        <taxon>Spermatophyta</taxon>
        <taxon>Magnoliopsida</taxon>
        <taxon>eudicotyledons</taxon>
        <taxon>Gunneridae</taxon>
        <taxon>Pentapetalae</taxon>
        <taxon>rosids</taxon>
        <taxon>malvids</taxon>
        <taxon>Brassicales</taxon>
        <taxon>Brassicaceae</taxon>
        <taxon>Camelineae</taxon>
        <taxon>Camelina</taxon>
    </lineage>
</organism>
<reference evidence="5" key="2">
    <citation type="submission" date="2025-08" db="UniProtKB">
        <authorList>
            <consortium name="RefSeq"/>
        </authorList>
    </citation>
    <scope>IDENTIFICATION</scope>
    <source>
        <tissue evidence="5">Leaf</tissue>
    </source>
</reference>
<feature type="domain" description="RRM" evidence="3">
    <location>
        <begin position="84"/>
        <end position="164"/>
    </location>
</feature>
<gene>
    <name evidence="5" type="primary">LOC104769036</name>
</gene>
<evidence type="ECO:0000313" key="5">
    <source>
        <dbReference type="RefSeq" id="XP_010491460.1"/>
    </source>
</evidence>
<keyword evidence="1 2" id="KW-0694">RNA-binding</keyword>
<evidence type="ECO:0000259" key="3">
    <source>
        <dbReference type="PROSITE" id="PS50102"/>
    </source>
</evidence>
<dbReference type="Proteomes" id="UP000694864">
    <property type="component" value="Chromosome 20"/>
</dbReference>
<sequence length="278" mass="29756">MDESVAKGMELMGRDDGDIRKRSVAFMEIQGDEGTGQKVLELNGSDVGGWNVVVDALPNQGPDSAFCPKAAAFRAQSKRKNQSTTFFVSGFDTSLPEAYIESSLSKCFSSCGEITGISLCRGVGGVLKSSAFIYILGEGASEKALKLNGSDAGGWKVSVVVLRLPQNTNAVMNKRRCFGISVTGYDTSLPEDDLKSALSKHFRSCGEVMDISISRSDSKALIYIMGEGAGEKALELSGSYMEGCNVVAKVDSVPDKSIGYRRFLQGCPDMKKAKMTTE</sequence>